<protein>
    <submittedName>
        <fullName evidence="1">Uncharacterized protein</fullName>
    </submittedName>
</protein>
<dbReference type="Proteomes" id="UP000248897">
    <property type="component" value="Chromosome 1"/>
</dbReference>
<organism evidence="1 2">
    <name type="scientific">Serratia plymuthica</name>
    <dbReference type="NCBI Taxonomy" id="82996"/>
    <lineage>
        <taxon>Bacteria</taxon>
        <taxon>Pseudomonadati</taxon>
        <taxon>Pseudomonadota</taxon>
        <taxon>Gammaproteobacteria</taxon>
        <taxon>Enterobacterales</taxon>
        <taxon>Yersiniaceae</taxon>
        <taxon>Serratia</taxon>
    </lineage>
</organism>
<evidence type="ECO:0000313" key="2">
    <source>
        <dbReference type="Proteomes" id="UP000248897"/>
    </source>
</evidence>
<dbReference type="EMBL" id="LS483469">
    <property type="protein sequence ID" value="SQI30213.1"/>
    <property type="molecule type" value="Genomic_DNA"/>
</dbReference>
<accession>A0A2X4TTR2</accession>
<dbReference type="AlphaFoldDB" id="A0A2X4TTR2"/>
<evidence type="ECO:0000313" key="1">
    <source>
        <dbReference type="EMBL" id="SQI30213.1"/>
    </source>
</evidence>
<proteinExistence type="predicted"/>
<sequence>MQLAGSDTRLTYSYRFNEIDDPDITSPLLTKPCIVLIPGLSAVSQELADPGNGYFLGLFLREDLPGRFFITLIP</sequence>
<gene>
    <name evidence="1" type="ORF">NCTC12961_00470</name>
</gene>
<reference evidence="1 2" key="1">
    <citation type="submission" date="2018-06" db="EMBL/GenBank/DDBJ databases">
        <authorList>
            <consortium name="Pathogen Informatics"/>
            <person name="Doyle S."/>
        </authorList>
    </citation>
    <scope>NUCLEOTIDE SEQUENCE [LARGE SCALE GENOMIC DNA]</scope>
    <source>
        <strain evidence="1 2">NCTC12961</strain>
    </source>
</reference>
<name>A0A2X4TTR2_SERPL</name>